<evidence type="ECO:0000256" key="4">
    <source>
        <dbReference type="ARBA" id="ARBA00014495"/>
    </source>
</evidence>
<dbReference type="GO" id="GO:0006506">
    <property type="term" value="P:GPI anchor biosynthetic process"/>
    <property type="evidence" value="ECO:0007669"/>
    <property type="project" value="UniProtKB-UniPathway"/>
</dbReference>
<feature type="transmembrane region" description="Helical" evidence="9">
    <location>
        <begin position="46"/>
        <end position="68"/>
    </location>
</feature>
<accession>A0A0B2UNJ3</accession>
<evidence type="ECO:0000256" key="3">
    <source>
        <dbReference type="ARBA" id="ARBA00007559"/>
    </source>
</evidence>
<gene>
    <name evidence="10" type="ORF">M896_011850</name>
</gene>
<feature type="transmembrane region" description="Helical" evidence="9">
    <location>
        <begin position="7"/>
        <end position="26"/>
    </location>
</feature>
<feature type="transmembrane region" description="Helical" evidence="9">
    <location>
        <begin position="143"/>
        <end position="161"/>
    </location>
</feature>
<evidence type="ECO:0000256" key="8">
    <source>
        <dbReference type="ARBA" id="ARBA00023136"/>
    </source>
</evidence>
<dbReference type="PANTHER" id="PTHR20661:SF0">
    <property type="entry name" value="PHOSPHATIDYLINOSITOL-GLYCAN BIOSYNTHESIS CLASS W PROTEIN"/>
    <property type="match status" value="1"/>
</dbReference>
<keyword evidence="6 9" id="KW-0812">Transmembrane</keyword>
<feature type="transmembrane region" description="Helical" evidence="9">
    <location>
        <begin position="271"/>
        <end position="288"/>
    </location>
</feature>
<comment type="similarity">
    <text evidence="3">Belongs to the PIGW family.</text>
</comment>
<dbReference type="RefSeq" id="XP_014564572.1">
    <property type="nucleotide sequence ID" value="XM_014709086.1"/>
</dbReference>
<name>A0A0B2UNJ3_9MICR</name>
<feature type="transmembrane region" description="Helical" evidence="9">
    <location>
        <begin position="339"/>
        <end position="357"/>
    </location>
</feature>
<evidence type="ECO:0000256" key="7">
    <source>
        <dbReference type="ARBA" id="ARBA00022989"/>
    </source>
</evidence>
<comment type="caution">
    <text evidence="10">The sequence shown here is derived from an EMBL/GenBank/DDBJ whole genome shotgun (WGS) entry which is preliminary data.</text>
</comment>
<keyword evidence="11" id="KW-1185">Reference proteome</keyword>
<dbReference type="FunCoup" id="A0A0B2UNJ3">
    <property type="interactions" value="40"/>
</dbReference>
<dbReference type="OrthoDB" id="15270at2759"/>
<dbReference type="Pfam" id="PF06423">
    <property type="entry name" value="GWT1"/>
    <property type="match status" value="1"/>
</dbReference>
<feature type="transmembrane region" description="Helical" evidence="9">
    <location>
        <begin position="300"/>
        <end position="318"/>
    </location>
</feature>
<reference evidence="10 11" key="1">
    <citation type="journal article" date="2014" name="MBio">
        <title>The Ordospora colligata genome; evolution of extreme reduction in microsporidia and host-to-parasite horizontal gene transfer.</title>
        <authorList>
            <person name="Pombert J.-F."/>
            <person name="Haag K.L."/>
            <person name="Beidas S."/>
            <person name="Ebert D."/>
            <person name="Keeling P.J."/>
        </authorList>
    </citation>
    <scope>NUCLEOTIDE SEQUENCE [LARGE SCALE GENOMIC DNA]</scope>
    <source>
        <strain evidence="10 11">OC4</strain>
    </source>
</reference>
<dbReference type="GeneID" id="26261028"/>
<comment type="pathway">
    <text evidence="2">Glycolipid biosynthesis; glycosylphosphatidylinositol-anchor biosynthesis.</text>
</comment>
<dbReference type="Proteomes" id="UP000031056">
    <property type="component" value="Unassembled WGS sequence"/>
</dbReference>
<feature type="transmembrane region" description="Helical" evidence="9">
    <location>
        <begin position="112"/>
        <end position="136"/>
    </location>
</feature>
<feature type="transmembrane region" description="Helical" evidence="9">
    <location>
        <begin position="173"/>
        <end position="193"/>
    </location>
</feature>
<keyword evidence="7 9" id="KW-1133">Transmembrane helix</keyword>
<evidence type="ECO:0000256" key="1">
    <source>
        <dbReference type="ARBA" id="ARBA00004141"/>
    </source>
</evidence>
<dbReference type="STRING" id="1354746.A0A0B2UNJ3"/>
<dbReference type="AlphaFoldDB" id="A0A0B2UNJ3"/>
<dbReference type="EMBL" id="JOKQ01000001">
    <property type="protein sequence ID" value="KHN70530.1"/>
    <property type="molecule type" value="Genomic_DNA"/>
</dbReference>
<evidence type="ECO:0000313" key="10">
    <source>
        <dbReference type="EMBL" id="KHN70530.1"/>
    </source>
</evidence>
<proteinExistence type="inferred from homology"/>
<protein>
    <recommendedName>
        <fullName evidence="4">GPI-anchored wall transfer protein 1</fullName>
    </recommendedName>
</protein>
<feature type="transmembrane region" description="Helical" evidence="9">
    <location>
        <begin position="200"/>
        <end position="223"/>
    </location>
</feature>
<keyword evidence="5" id="KW-0337">GPI-anchor biosynthesis</keyword>
<evidence type="ECO:0000256" key="2">
    <source>
        <dbReference type="ARBA" id="ARBA00004687"/>
    </source>
</evidence>
<comment type="subcellular location">
    <subcellularLocation>
        <location evidence="1">Membrane</location>
        <topology evidence="1">Multi-pass membrane protein</topology>
    </subcellularLocation>
</comment>
<dbReference type="GO" id="GO:0072659">
    <property type="term" value="P:protein localization to plasma membrane"/>
    <property type="evidence" value="ECO:0007669"/>
    <property type="project" value="TreeGrafter"/>
</dbReference>
<dbReference type="InterPro" id="IPR009447">
    <property type="entry name" value="PIGW/GWT1"/>
</dbReference>
<evidence type="ECO:0000256" key="6">
    <source>
        <dbReference type="ARBA" id="ARBA00022692"/>
    </source>
</evidence>
<evidence type="ECO:0000256" key="9">
    <source>
        <dbReference type="SAM" id="Phobius"/>
    </source>
</evidence>
<dbReference type="GO" id="GO:0032216">
    <property type="term" value="F:glucosaminyl-phosphatidylinositol O-acyltransferase activity"/>
    <property type="evidence" value="ECO:0007669"/>
    <property type="project" value="TreeGrafter"/>
</dbReference>
<dbReference type="VEuPathDB" id="MicrosporidiaDB:M896_011850"/>
<dbReference type="HOGENOM" id="CLU_020802_3_0_1"/>
<evidence type="ECO:0000256" key="5">
    <source>
        <dbReference type="ARBA" id="ARBA00022502"/>
    </source>
</evidence>
<evidence type="ECO:0000313" key="11">
    <source>
        <dbReference type="Proteomes" id="UP000031056"/>
    </source>
</evidence>
<feature type="transmembrane region" description="Helical" evidence="9">
    <location>
        <begin position="80"/>
        <end position="100"/>
    </location>
</feature>
<dbReference type="GO" id="GO:0016020">
    <property type="term" value="C:membrane"/>
    <property type="evidence" value="ECO:0007669"/>
    <property type="project" value="UniProtKB-SubCell"/>
</dbReference>
<feature type="transmembrane region" description="Helical" evidence="9">
    <location>
        <begin position="238"/>
        <end position="259"/>
    </location>
</feature>
<dbReference type="UniPathway" id="UPA00196"/>
<keyword evidence="8 9" id="KW-0472">Membrane</keyword>
<feature type="transmembrane region" description="Helical" evidence="9">
    <location>
        <begin position="369"/>
        <end position="387"/>
    </location>
</feature>
<dbReference type="GO" id="GO:0005783">
    <property type="term" value="C:endoplasmic reticulum"/>
    <property type="evidence" value="ECO:0007669"/>
    <property type="project" value="TreeGrafter"/>
</dbReference>
<sequence>MRIGNELELIQLTGVSVFSLLVYSTGYQKTLLNDFLFCIVPQYLAVMYPDSVGNIYICLAMLISYSGIEKKTNRNDPKTRVIDMMRFGVSLLVVIAIYAADFSMFDQRLGKLHFFGIGLMDIGVGSFIFNGGIVGYKNKSRRYFKSCPILLVLGLTRYFVVEYFGLNVNPREYGMHLNFYFLLAFVNLMYAVIRSRHDFAVGMCIITVYEMVLKSTGLMHFILSDKRETLFEKNKEGMLAIIPYLSIFLMATAVGKICFSDLKRYMKGLRMLGITAIFGFLYVMFSMMNEASRRLGNGAFVFWILGLHSLHMTVYLLFESMVDLHVPLVMRFSSSNMMFVFLFSNLLVLAGNVMFELKAFSSLLSHVNMLMYLVSVFVIPAVFANAFDLRRIGLKYRA</sequence>
<organism evidence="10 11">
    <name type="scientific">Ordospora colligata OC4</name>
    <dbReference type="NCBI Taxonomy" id="1354746"/>
    <lineage>
        <taxon>Eukaryota</taxon>
        <taxon>Fungi</taxon>
        <taxon>Fungi incertae sedis</taxon>
        <taxon>Microsporidia</taxon>
        <taxon>Ordosporidae</taxon>
        <taxon>Ordospora</taxon>
    </lineage>
</organism>
<dbReference type="InParanoid" id="A0A0B2UNJ3"/>
<dbReference type="PANTHER" id="PTHR20661">
    <property type="entry name" value="PHOSPHATIDYLINOSITOL-GLYCAN BIOSYNTHESIS CLASS W PROTEIN"/>
    <property type="match status" value="1"/>
</dbReference>